<reference evidence="1" key="2">
    <citation type="submission" date="2015-07" db="EMBL/GenBank/DDBJ databases">
        <title>Plasmids, circular viruses and viroids from rat gut.</title>
        <authorList>
            <person name="Jorgensen T.J."/>
            <person name="Hansen M.A."/>
            <person name="Xu Z."/>
            <person name="Tabak M.A."/>
            <person name="Sorensen S.J."/>
            <person name="Hansen L.H."/>
        </authorList>
    </citation>
    <scope>NUCLEOTIDE SEQUENCE</scope>
    <source>
        <strain evidence="1">RGFK0869</strain>
    </source>
</reference>
<protein>
    <submittedName>
        <fullName evidence="1">Uncharacterized protein</fullName>
    </submittedName>
</protein>
<reference evidence="1" key="1">
    <citation type="submission" date="2015-06" db="EMBL/GenBank/DDBJ databases">
        <authorList>
            <person name="Joergensen T."/>
        </authorList>
    </citation>
    <scope>NUCLEOTIDE SEQUENCE</scope>
    <source>
        <strain evidence="1">RGFK0869</strain>
    </source>
</reference>
<name>A0A0H5Q3N8_9ZZZZ</name>
<sequence length="217" mass="23041">MPFNTPFLRLVIQGTLPGPETFAMNITLAPVIPPNISGDVPDDVPGGVIDAVNRYWASAKVGGNCEVTTLKLNLISVDGRYVNDDTVQYDYSTPLEGSGTAKYPNQVALKITTRTAKKRGRAHAGGWFLPSPSYVLSATLDLISAADALSAATAAQEFVEDLNAALPGWQVAVVSKVGTGATQPVTYLSVGRVLDTMRSRRTSVDEQYVDSPLVTGL</sequence>
<organism evidence="1">
    <name type="scientific">uncultured prokaryote</name>
    <dbReference type="NCBI Taxonomy" id="198431"/>
    <lineage>
        <taxon>unclassified sequences</taxon>
        <taxon>environmental samples</taxon>
    </lineage>
</organism>
<proteinExistence type="predicted"/>
<accession>A0A0H5Q3N8</accession>
<evidence type="ECO:0000313" key="1">
    <source>
        <dbReference type="EMBL" id="CRY96015.1"/>
    </source>
</evidence>
<dbReference type="EMBL" id="LN853473">
    <property type="protein sequence ID" value="CRY96015.1"/>
    <property type="molecule type" value="Genomic_DNA"/>
</dbReference>
<dbReference type="AlphaFoldDB" id="A0A0H5Q3N8"/>